<feature type="transmembrane region" description="Helical" evidence="7">
    <location>
        <begin position="111"/>
        <end position="134"/>
    </location>
</feature>
<protein>
    <submittedName>
        <fullName evidence="9">Sugar ABC transporter, permease protein</fullName>
    </submittedName>
</protein>
<dbReference type="OrthoDB" id="9815445at2"/>
<evidence type="ECO:0000256" key="5">
    <source>
        <dbReference type="ARBA" id="ARBA00022989"/>
    </source>
</evidence>
<dbReference type="eggNOG" id="COG0395">
    <property type="taxonomic scope" value="Bacteria"/>
</dbReference>
<evidence type="ECO:0000313" key="10">
    <source>
        <dbReference type="Proteomes" id="UP000001733"/>
    </source>
</evidence>
<dbReference type="KEGG" id="dth:DICTH_1630"/>
<dbReference type="RefSeq" id="WP_012548388.1">
    <property type="nucleotide sequence ID" value="NC_011297.1"/>
</dbReference>
<dbReference type="AlphaFoldDB" id="B5YAH4"/>
<evidence type="ECO:0000259" key="8">
    <source>
        <dbReference type="PROSITE" id="PS50928"/>
    </source>
</evidence>
<evidence type="ECO:0000313" key="9">
    <source>
        <dbReference type="EMBL" id="ACI19756.1"/>
    </source>
</evidence>
<evidence type="ECO:0000256" key="4">
    <source>
        <dbReference type="ARBA" id="ARBA00022692"/>
    </source>
</evidence>
<dbReference type="InterPro" id="IPR000515">
    <property type="entry name" value="MetI-like"/>
</dbReference>
<feature type="transmembrane region" description="Helical" evidence="7">
    <location>
        <begin position="12"/>
        <end position="32"/>
    </location>
</feature>
<dbReference type="PANTHER" id="PTHR32243">
    <property type="entry name" value="MALTOSE TRANSPORT SYSTEM PERMEASE-RELATED"/>
    <property type="match status" value="1"/>
</dbReference>
<feature type="transmembrane region" description="Helical" evidence="7">
    <location>
        <begin position="81"/>
        <end position="99"/>
    </location>
</feature>
<evidence type="ECO:0000256" key="6">
    <source>
        <dbReference type="ARBA" id="ARBA00023136"/>
    </source>
</evidence>
<dbReference type="InterPro" id="IPR035906">
    <property type="entry name" value="MetI-like_sf"/>
</dbReference>
<gene>
    <name evidence="9" type="ordered locus">DICTH_1630</name>
</gene>
<dbReference type="PANTHER" id="PTHR32243:SF18">
    <property type="entry name" value="INNER MEMBRANE ABC TRANSPORTER PERMEASE PROTEIN YCJP"/>
    <property type="match status" value="1"/>
</dbReference>
<keyword evidence="5 7" id="KW-1133">Transmembrane helix</keyword>
<dbReference type="InterPro" id="IPR050901">
    <property type="entry name" value="BP-dep_ABC_trans_perm"/>
</dbReference>
<dbReference type="Gene3D" id="1.10.3720.10">
    <property type="entry name" value="MetI-like"/>
    <property type="match status" value="1"/>
</dbReference>
<keyword evidence="6 7" id="KW-0472">Membrane</keyword>
<dbReference type="CDD" id="cd06261">
    <property type="entry name" value="TM_PBP2"/>
    <property type="match status" value="1"/>
</dbReference>
<comment type="similarity">
    <text evidence="7">Belongs to the binding-protein-dependent transport system permease family.</text>
</comment>
<evidence type="ECO:0000256" key="3">
    <source>
        <dbReference type="ARBA" id="ARBA00022475"/>
    </source>
</evidence>
<keyword evidence="2 7" id="KW-0813">Transport</keyword>
<feature type="transmembrane region" description="Helical" evidence="7">
    <location>
        <begin position="146"/>
        <end position="169"/>
    </location>
</feature>
<evidence type="ECO:0000256" key="7">
    <source>
        <dbReference type="RuleBase" id="RU363032"/>
    </source>
</evidence>
<feature type="transmembrane region" description="Helical" evidence="7">
    <location>
        <begin position="243"/>
        <end position="264"/>
    </location>
</feature>
<dbReference type="GO" id="GO:0055085">
    <property type="term" value="P:transmembrane transport"/>
    <property type="evidence" value="ECO:0007669"/>
    <property type="project" value="InterPro"/>
</dbReference>
<dbReference type="PROSITE" id="PS50928">
    <property type="entry name" value="ABC_TM1"/>
    <property type="match status" value="1"/>
</dbReference>
<dbReference type="Proteomes" id="UP000001733">
    <property type="component" value="Chromosome"/>
</dbReference>
<comment type="subcellular location">
    <subcellularLocation>
        <location evidence="1 7">Cell membrane</location>
        <topology evidence="1 7">Multi-pass membrane protein</topology>
    </subcellularLocation>
</comment>
<organism evidence="9 10">
    <name type="scientific">Dictyoglomus thermophilum (strain ATCC 35947 / DSM 3960 / H-6-12)</name>
    <dbReference type="NCBI Taxonomy" id="309799"/>
    <lineage>
        <taxon>Bacteria</taxon>
        <taxon>Pseudomonadati</taxon>
        <taxon>Dictyoglomota</taxon>
        <taxon>Dictyoglomia</taxon>
        <taxon>Dictyoglomales</taxon>
        <taxon>Dictyoglomaceae</taxon>
        <taxon>Dictyoglomus</taxon>
    </lineage>
</organism>
<dbReference type="Pfam" id="PF00528">
    <property type="entry name" value="BPD_transp_1"/>
    <property type="match status" value="1"/>
</dbReference>
<dbReference type="HOGENOM" id="CLU_016047_1_2_0"/>
<proteinExistence type="inferred from homology"/>
<evidence type="ECO:0000256" key="1">
    <source>
        <dbReference type="ARBA" id="ARBA00004651"/>
    </source>
</evidence>
<dbReference type="GO" id="GO:0005886">
    <property type="term" value="C:plasma membrane"/>
    <property type="evidence" value="ECO:0007669"/>
    <property type="project" value="UniProtKB-SubCell"/>
</dbReference>
<keyword evidence="10" id="KW-1185">Reference proteome</keyword>
<accession>B5YAH4</accession>
<reference evidence="9 10" key="1">
    <citation type="journal article" date="2014" name="Genome Announc.">
        <title>Complete Genome Sequence of the Extreme Thermophile Dictyoglomus thermophilum H-6-12.</title>
        <authorList>
            <person name="Coil D.A."/>
            <person name="Badger J.H."/>
            <person name="Forberger H.C."/>
            <person name="Riggs F."/>
            <person name="Madupu R."/>
            <person name="Fedorova N."/>
            <person name="Ward N."/>
            <person name="Robb F.T."/>
            <person name="Eisen J.A."/>
        </authorList>
    </citation>
    <scope>NUCLEOTIDE SEQUENCE [LARGE SCALE GENOMIC DNA]</scope>
    <source>
        <strain evidence="10">ATCC 35947 / DSM 3960 / H-6-12</strain>
    </source>
</reference>
<dbReference type="STRING" id="309799.DICTH_1630"/>
<dbReference type="EMBL" id="CP001146">
    <property type="protein sequence ID" value="ACI19756.1"/>
    <property type="molecule type" value="Genomic_DNA"/>
</dbReference>
<dbReference type="PaxDb" id="309799-DICTH_1630"/>
<sequence>MKYLLYSVKWLILLVILVFFLFPVYWLIITAFKPASDWFTWPPMIFPRTLTLENFTGGGSFYGSTTTSIENITPYLRNSTVISLITSILAVIISALAAYSISRFKTGGRKFANWIISIRMLPPIASALPLYILFKNLRLLDTWTALVMVYLIFTIPFSTWVLISFFNGIPKELDEAAYIDGASSLSTFFHVVLPLSAPGLAAMMTLSFVTCWGEFLLALILTSTANSQTLPVYLGRYITGWRIAWGPLAAAGIVTMLPAVIFSFTMQRYLLRGLTFGAVKY</sequence>
<dbReference type="SUPFAM" id="SSF161098">
    <property type="entry name" value="MetI-like"/>
    <property type="match status" value="1"/>
</dbReference>
<evidence type="ECO:0000256" key="2">
    <source>
        <dbReference type="ARBA" id="ARBA00022448"/>
    </source>
</evidence>
<name>B5YAH4_DICT6</name>
<keyword evidence="3" id="KW-1003">Cell membrane</keyword>
<keyword evidence="4 7" id="KW-0812">Transmembrane</keyword>
<feature type="domain" description="ABC transmembrane type-1" evidence="8">
    <location>
        <begin position="76"/>
        <end position="266"/>
    </location>
</feature>